<gene>
    <name evidence="1" type="ORF">B0H15DRAFT_798621</name>
</gene>
<comment type="caution">
    <text evidence="1">The sequence shown here is derived from an EMBL/GenBank/DDBJ whole genome shotgun (WGS) entry which is preliminary data.</text>
</comment>
<sequence>MANSFTLLLPALASRQRYTRYRKFIQSAGAGSLLISQVWSMYHVRKKISAVFESSPAEHPPEVAGDKREKWFPPTAWDLIGRFADIIELRPCHNGKSWHCHYYATMGVMADCPGVRRTTGLLEGFPPRIHYSHSLQPYHST</sequence>
<reference evidence="1" key="1">
    <citation type="submission" date="2023-03" db="EMBL/GenBank/DDBJ databases">
        <title>Massive genome expansion in bonnet fungi (Mycena s.s.) driven by repeated elements and novel gene families across ecological guilds.</title>
        <authorList>
            <consortium name="Lawrence Berkeley National Laboratory"/>
            <person name="Harder C.B."/>
            <person name="Miyauchi S."/>
            <person name="Viragh M."/>
            <person name="Kuo A."/>
            <person name="Thoen E."/>
            <person name="Andreopoulos B."/>
            <person name="Lu D."/>
            <person name="Skrede I."/>
            <person name="Drula E."/>
            <person name="Henrissat B."/>
            <person name="Morin E."/>
            <person name="Kohler A."/>
            <person name="Barry K."/>
            <person name="LaButti K."/>
            <person name="Morin E."/>
            <person name="Salamov A."/>
            <person name="Lipzen A."/>
            <person name="Mereny Z."/>
            <person name="Hegedus B."/>
            <person name="Baldrian P."/>
            <person name="Stursova M."/>
            <person name="Weitz H."/>
            <person name="Taylor A."/>
            <person name="Grigoriev I.V."/>
            <person name="Nagy L.G."/>
            <person name="Martin F."/>
            <person name="Kauserud H."/>
        </authorList>
    </citation>
    <scope>NUCLEOTIDE SEQUENCE</scope>
    <source>
        <strain evidence="1">CBHHK173m</strain>
    </source>
</reference>
<protein>
    <submittedName>
        <fullName evidence="1">Uncharacterized protein</fullName>
    </submittedName>
</protein>
<evidence type="ECO:0000313" key="2">
    <source>
        <dbReference type="Proteomes" id="UP001222325"/>
    </source>
</evidence>
<name>A0AAD6UCK9_9AGAR</name>
<evidence type="ECO:0000313" key="1">
    <source>
        <dbReference type="EMBL" id="KAJ7095413.1"/>
    </source>
</evidence>
<dbReference type="AlphaFoldDB" id="A0AAD6UCK9"/>
<accession>A0AAD6UCK9</accession>
<organism evidence="1 2">
    <name type="scientific">Mycena belliarum</name>
    <dbReference type="NCBI Taxonomy" id="1033014"/>
    <lineage>
        <taxon>Eukaryota</taxon>
        <taxon>Fungi</taxon>
        <taxon>Dikarya</taxon>
        <taxon>Basidiomycota</taxon>
        <taxon>Agaricomycotina</taxon>
        <taxon>Agaricomycetes</taxon>
        <taxon>Agaricomycetidae</taxon>
        <taxon>Agaricales</taxon>
        <taxon>Marasmiineae</taxon>
        <taxon>Mycenaceae</taxon>
        <taxon>Mycena</taxon>
    </lineage>
</organism>
<dbReference type="Proteomes" id="UP001222325">
    <property type="component" value="Unassembled WGS sequence"/>
</dbReference>
<proteinExistence type="predicted"/>
<dbReference type="EMBL" id="JARJCN010000013">
    <property type="protein sequence ID" value="KAJ7095413.1"/>
    <property type="molecule type" value="Genomic_DNA"/>
</dbReference>
<keyword evidence="2" id="KW-1185">Reference proteome</keyword>